<evidence type="ECO:0000259" key="4">
    <source>
        <dbReference type="Pfam" id="PF00535"/>
    </source>
</evidence>
<dbReference type="InterPro" id="IPR029044">
    <property type="entry name" value="Nucleotide-diphossugar_trans"/>
</dbReference>
<comment type="similarity">
    <text evidence="1">Belongs to the glycosyltransferase 2 family.</text>
</comment>
<feature type="domain" description="Glycosyltransferase 2-like" evidence="4">
    <location>
        <begin position="8"/>
        <end position="134"/>
    </location>
</feature>
<comment type="caution">
    <text evidence="5">The sequence shown here is derived from an EMBL/GenBank/DDBJ whole genome shotgun (WGS) entry which is preliminary data.</text>
</comment>
<proteinExistence type="inferred from homology"/>
<protein>
    <submittedName>
        <fullName evidence="5">Glycosyltransferase</fullName>
    </submittedName>
</protein>
<dbReference type="AlphaFoldDB" id="A0A550HYV0"/>
<dbReference type="OrthoDB" id="9815829at2"/>
<evidence type="ECO:0000256" key="2">
    <source>
        <dbReference type="ARBA" id="ARBA00022676"/>
    </source>
</evidence>
<keyword evidence="6" id="KW-1185">Reference proteome</keyword>
<dbReference type="GO" id="GO:0016757">
    <property type="term" value="F:glycosyltransferase activity"/>
    <property type="evidence" value="ECO:0007669"/>
    <property type="project" value="UniProtKB-KW"/>
</dbReference>
<dbReference type="Proteomes" id="UP000315131">
    <property type="component" value="Unassembled WGS sequence"/>
</dbReference>
<dbReference type="InterPro" id="IPR050834">
    <property type="entry name" value="Glycosyltransf_2"/>
</dbReference>
<dbReference type="PANTHER" id="PTHR43685">
    <property type="entry name" value="GLYCOSYLTRANSFERASE"/>
    <property type="match status" value="1"/>
</dbReference>
<evidence type="ECO:0000256" key="1">
    <source>
        <dbReference type="ARBA" id="ARBA00006739"/>
    </source>
</evidence>
<evidence type="ECO:0000256" key="3">
    <source>
        <dbReference type="ARBA" id="ARBA00022679"/>
    </source>
</evidence>
<gene>
    <name evidence="5" type="ORF">FGM01_10400</name>
</gene>
<organism evidence="5 6">
    <name type="scientific">Christiangramia sabulilitoris</name>
    <dbReference type="NCBI Taxonomy" id="2583991"/>
    <lineage>
        <taxon>Bacteria</taxon>
        <taxon>Pseudomonadati</taxon>
        <taxon>Bacteroidota</taxon>
        <taxon>Flavobacteriia</taxon>
        <taxon>Flavobacteriales</taxon>
        <taxon>Flavobacteriaceae</taxon>
        <taxon>Christiangramia</taxon>
    </lineage>
</organism>
<dbReference type="InterPro" id="IPR001173">
    <property type="entry name" value="Glyco_trans_2-like"/>
</dbReference>
<reference evidence="5 6" key="1">
    <citation type="submission" date="2019-06" db="EMBL/GenBank/DDBJ databases">
        <title>Gramella sabulilitoris sp. nov., isolated from a marine sand.</title>
        <authorList>
            <person name="Yoon J.-H."/>
        </authorList>
    </citation>
    <scope>NUCLEOTIDE SEQUENCE [LARGE SCALE GENOMIC DNA]</scope>
    <source>
        <strain evidence="5 6">HSMS-1</strain>
    </source>
</reference>
<keyword evidence="2" id="KW-0328">Glycosyltransferase</keyword>
<dbReference type="EMBL" id="VHSF01000003">
    <property type="protein sequence ID" value="TRO63912.1"/>
    <property type="molecule type" value="Genomic_DNA"/>
</dbReference>
<dbReference type="Pfam" id="PF00535">
    <property type="entry name" value="Glycos_transf_2"/>
    <property type="match status" value="1"/>
</dbReference>
<name>A0A550HYV0_9FLAO</name>
<dbReference type="SUPFAM" id="SSF53448">
    <property type="entry name" value="Nucleotide-diphospho-sugar transferases"/>
    <property type="match status" value="1"/>
</dbReference>
<dbReference type="RefSeq" id="WP_143411109.1">
    <property type="nucleotide sequence ID" value="NZ_VHSF01000003.1"/>
</dbReference>
<keyword evidence="3 5" id="KW-0808">Transferase</keyword>
<sequence length="344" mass="40305">MKQLPVISVLMPVYNCEEFIEASIKSILNQSFSNFEFIIIDDASNDNTLKIIKELNDPRIRLVEKTKNSGYSNSLNIGLKLAKGEFIARMDGDDISILNRFEKQLAFMKTHPEVIVCGTGYSVIGNEQIKLNPEMHEQIKLGLLRGNCIVHPSVLMRNSVIKEYNLSYNPNMEPSEDYDFWVRLLAHGKLHNLPEVLINYRVHGNSVSRKKAKQQESNAALAKINLLEYLGLELSIEEKHLLKKIFKKFSSLTIKELKKAGVILKRVENSNVNFFQRDGFQDYLQYLQEMIFFKFINRYERYNPAIFLNYMKIKDDWDIKLDRYQELKLLMKSFLYYRVKYSEN</sequence>
<dbReference type="Gene3D" id="3.90.550.10">
    <property type="entry name" value="Spore Coat Polysaccharide Biosynthesis Protein SpsA, Chain A"/>
    <property type="match status" value="1"/>
</dbReference>
<dbReference type="PANTHER" id="PTHR43685:SF5">
    <property type="entry name" value="GLYCOSYLTRANSFERASE EPSE-RELATED"/>
    <property type="match status" value="1"/>
</dbReference>
<accession>A0A550HYV0</accession>
<evidence type="ECO:0000313" key="5">
    <source>
        <dbReference type="EMBL" id="TRO63912.1"/>
    </source>
</evidence>
<evidence type="ECO:0000313" key="6">
    <source>
        <dbReference type="Proteomes" id="UP000315131"/>
    </source>
</evidence>